<comment type="subcellular location">
    <subcellularLocation>
        <location evidence="1">Nucleus</location>
    </subcellularLocation>
</comment>
<evidence type="ECO:0000256" key="3">
    <source>
        <dbReference type="ARBA" id="ARBA00023163"/>
    </source>
</evidence>
<dbReference type="GO" id="GO:0006355">
    <property type="term" value="P:regulation of DNA-templated transcription"/>
    <property type="evidence" value="ECO:0007669"/>
    <property type="project" value="InterPro"/>
</dbReference>
<evidence type="ECO:0000256" key="1">
    <source>
        <dbReference type="ARBA" id="ARBA00004123"/>
    </source>
</evidence>
<protein>
    <submittedName>
        <fullName evidence="5">Transcription factor UPBEAT1</fullName>
    </submittedName>
</protein>
<dbReference type="InterPro" id="IPR044660">
    <property type="entry name" value="IBH1-like"/>
</dbReference>
<comment type="caution">
    <text evidence="5">The sequence shown here is derived from an EMBL/GenBank/DDBJ whole genome shotgun (WGS) entry which is preliminary data.</text>
</comment>
<dbReference type="PANTHER" id="PTHR33124">
    <property type="entry name" value="TRANSCRIPTION FACTOR IBH1-LIKE 1"/>
    <property type="match status" value="1"/>
</dbReference>
<dbReference type="STRING" id="337451.A0A3S3NMV4"/>
<evidence type="ECO:0000256" key="2">
    <source>
        <dbReference type="ARBA" id="ARBA00023015"/>
    </source>
</evidence>
<proteinExistence type="predicted"/>
<keyword evidence="6" id="KW-1185">Reference proteome</keyword>
<dbReference type="CDD" id="cd11444">
    <property type="entry name" value="bHLH_AtIBH1_like"/>
    <property type="match status" value="1"/>
</dbReference>
<dbReference type="OrthoDB" id="1935502at2759"/>
<evidence type="ECO:0000313" key="6">
    <source>
        <dbReference type="Proteomes" id="UP000283530"/>
    </source>
</evidence>
<dbReference type="Proteomes" id="UP000283530">
    <property type="component" value="Unassembled WGS sequence"/>
</dbReference>
<gene>
    <name evidence="5" type="ORF">CKAN_02457700</name>
</gene>
<evidence type="ECO:0000313" key="5">
    <source>
        <dbReference type="EMBL" id="RWR95244.1"/>
    </source>
</evidence>
<dbReference type="GO" id="GO:0005634">
    <property type="term" value="C:nucleus"/>
    <property type="evidence" value="ECO:0007669"/>
    <property type="project" value="UniProtKB-SubCell"/>
</dbReference>
<name>A0A3S3NMV4_9MAGN</name>
<keyword evidence="2" id="KW-0805">Transcription regulation</keyword>
<evidence type="ECO:0000256" key="4">
    <source>
        <dbReference type="ARBA" id="ARBA00023242"/>
    </source>
</evidence>
<dbReference type="InterPro" id="IPR044549">
    <property type="entry name" value="bHLH_AtIBH1-like"/>
</dbReference>
<keyword evidence="3" id="KW-0804">Transcription</keyword>
<reference evidence="5 6" key="1">
    <citation type="journal article" date="2019" name="Nat. Plants">
        <title>Stout camphor tree genome fills gaps in understanding of flowering plant genome evolution.</title>
        <authorList>
            <person name="Chaw S.M."/>
            <person name="Liu Y.C."/>
            <person name="Wu Y.W."/>
            <person name="Wang H.Y."/>
            <person name="Lin C.I."/>
            <person name="Wu C.S."/>
            <person name="Ke H.M."/>
            <person name="Chang L.Y."/>
            <person name="Hsu C.Y."/>
            <person name="Yang H.T."/>
            <person name="Sudianto E."/>
            <person name="Hsu M.H."/>
            <person name="Wu K.P."/>
            <person name="Wang L.N."/>
            <person name="Leebens-Mack J.H."/>
            <person name="Tsai I.J."/>
        </authorList>
    </citation>
    <scope>NUCLEOTIDE SEQUENCE [LARGE SCALE GENOMIC DNA]</scope>
    <source>
        <strain evidence="6">cv. Chaw 1501</strain>
        <tissue evidence="5">Young leaves</tissue>
    </source>
</reference>
<dbReference type="EMBL" id="QPKB01000011">
    <property type="protein sequence ID" value="RWR95244.1"/>
    <property type="molecule type" value="Genomic_DNA"/>
</dbReference>
<accession>A0A3S3NMV4</accession>
<dbReference type="PANTHER" id="PTHR33124:SF39">
    <property type="entry name" value="TRANSCRIPTION FACTOR UPBEAT1"/>
    <property type="match status" value="1"/>
</dbReference>
<keyword evidence="4" id="KW-0539">Nucleus</keyword>
<sequence length="134" mass="15376">MGFSSPDSDLKGMALEDEEGNMCKSPSRTLWKKALELKALRRRQHKKLWLRRKMGIHGCYRRPKIFMKRRASLEGSRKPLNGVERRIKVLQKLLPNGSSMGLDGLFLVAADYILCLEMQVKVMQIMVNVLSDSN</sequence>
<dbReference type="AlphaFoldDB" id="A0A3S3NMV4"/>
<organism evidence="5 6">
    <name type="scientific">Cinnamomum micranthum f. kanehirae</name>
    <dbReference type="NCBI Taxonomy" id="337451"/>
    <lineage>
        <taxon>Eukaryota</taxon>
        <taxon>Viridiplantae</taxon>
        <taxon>Streptophyta</taxon>
        <taxon>Embryophyta</taxon>
        <taxon>Tracheophyta</taxon>
        <taxon>Spermatophyta</taxon>
        <taxon>Magnoliopsida</taxon>
        <taxon>Magnoliidae</taxon>
        <taxon>Laurales</taxon>
        <taxon>Lauraceae</taxon>
        <taxon>Cinnamomum</taxon>
    </lineage>
</organism>